<reference evidence="1" key="2">
    <citation type="journal article" date="2015" name="Fish Shellfish Immunol.">
        <title>Early steps in the European eel (Anguilla anguilla)-Vibrio vulnificus interaction in the gills: Role of the RtxA13 toxin.</title>
        <authorList>
            <person name="Callol A."/>
            <person name="Pajuelo D."/>
            <person name="Ebbesson L."/>
            <person name="Teles M."/>
            <person name="MacKenzie S."/>
            <person name="Amaro C."/>
        </authorList>
    </citation>
    <scope>NUCLEOTIDE SEQUENCE</scope>
</reference>
<sequence length="64" mass="7229">MQCNKKNYPKKRAQALTKQSWGLGSPTAPSVLRGPCSNAMCRCKLSFIARTVLLTFIHMHSEQY</sequence>
<dbReference type="AlphaFoldDB" id="A0A0E9XHY3"/>
<protein>
    <submittedName>
        <fullName evidence="1">Uncharacterized protein</fullName>
    </submittedName>
</protein>
<reference evidence="1" key="1">
    <citation type="submission" date="2014-11" db="EMBL/GenBank/DDBJ databases">
        <authorList>
            <person name="Amaro Gonzalez C."/>
        </authorList>
    </citation>
    <scope>NUCLEOTIDE SEQUENCE</scope>
</reference>
<proteinExistence type="predicted"/>
<accession>A0A0E9XHY3</accession>
<organism evidence="1">
    <name type="scientific">Anguilla anguilla</name>
    <name type="common">European freshwater eel</name>
    <name type="synonym">Muraena anguilla</name>
    <dbReference type="NCBI Taxonomy" id="7936"/>
    <lineage>
        <taxon>Eukaryota</taxon>
        <taxon>Metazoa</taxon>
        <taxon>Chordata</taxon>
        <taxon>Craniata</taxon>
        <taxon>Vertebrata</taxon>
        <taxon>Euteleostomi</taxon>
        <taxon>Actinopterygii</taxon>
        <taxon>Neopterygii</taxon>
        <taxon>Teleostei</taxon>
        <taxon>Anguilliformes</taxon>
        <taxon>Anguillidae</taxon>
        <taxon>Anguilla</taxon>
    </lineage>
</organism>
<name>A0A0E9XHY3_ANGAN</name>
<evidence type="ECO:0000313" key="1">
    <source>
        <dbReference type="EMBL" id="JAI01294.1"/>
    </source>
</evidence>
<dbReference type="EMBL" id="GBXM01007284">
    <property type="protein sequence ID" value="JAI01294.1"/>
    <property type="molecule type" value="Transcribed_RNA"/>
</dbReference>